<feature type="region of interest" description="Disordered" evidence="1">
    <location>
        <begin position="1"/>
        <end position="42"/>
    </location>
</feature>
<sequence length="92" mass="10049">MGVEPTDVAHGAVEETGAPQSAPQERLDVRDLGPPKPPTRTLERLADLDDGTVLGQFNDRAPQHPFPELEDRGYAYGTVERDEAVVTVVWTP</sequence>
<keyword evidence="4" id="KW-1185">Reference proteome</keyword>
<dbReference type="InterPro" id="IPR018720">
    <property type="entry name" value="DUF2249"/>
</dbReference>
<dbReference type="InterPro" id="IPR036868">
    <property type="entry name" value="TusA-like_sf"/>
</dbReference>
<accession>A0A498L272</accession>
<name>A0A498L272_9EURY</name>
<dbReference type="RefSeq" id="WP_129067256.1">
    <property type="nucleotide sequence ID" value="NZ_RDFA01000001.1"/>
</dbReference>
<dbReference type="EMBL" id="RDFA01000001">
    <property type="protein sequence ID" value="RXK51391.1"/>
    <property type="molecule type" value="Genomic_DNA"/>
</dbReference>
<protein>
    <submittedName>
        <fullName evidence="3">DUF2249 domain-containing protein</fullName>
    </submittedName>
</protein>
<evidence type="ECO:0000313" key="3">
    <source>
        <dbReference type="EMBL" id="RXK51391.1"/>
    </source>
</evidence>
<dbReference type="SUPFAM" id="SSF64307">
    <property type="entry name" value="SirA-like"/>
    <property type="match status" value="1"/>
</dbReference>
<evidence type="ECO:0000259" key="2">
    <source>
        <dbReference type="Pfam" id="PF10006"/>
    </source>
</evidence>
<evidence type="ECO:0000256" key="1">
    <source>
        <dbReference type="SAM" id="MobiDB-lite"/>
    </source>
</evidence>
<feature type="domain" description="DUF2249" evidence="2">
    <location>
        <begin position="27"/>
        <end position="88"/>
    </location>
</feature>
<dbReference type="AlphaFoldDB" id="A0A498L272"/>
<dbReference type="OrthoDB" id="103554at2157"/>
<proteinExistence type="predicted"/>
<organism evidence="3 4">
    <name type="scientific">Halorientalis pallida</name>
    <dbReference type="NCBI Taxonomy" id="2479928"/>
    <lineage>
        <taxon>Archaea</taxon>
        <taxon>Methanobacteriati</taxon>
        <taxon>Methanobacteriota</taxon>
        <taxon>Stenosarchaea group</taxon>
        <taxon>Halobacteria</taxon>
        <taxon>Halobacteriales</taxon>
        <taxon>Haloarculaceae</taxon>
        <taxon>Halorientalis</taxon>
    </lineage>
</organism>
<comment type="caution">
    <text evidence="3">The sequence shown here is derived from an EMBL/GenBank/DDBJ whole genome shotgun (WGS) entry which is preliminary data.</text>
</comment>
<reference evidence="3 4" key="1">
    <citation type="submission" date="2019-01" db="EMBL/GenBank/DDBJ databases">
        <title>Halorientalis sp. F13-25 a new haloarchaeum isolated from hypersaline water.</title>
        <authorList>
            <person name="Ana D.-V."/>
            <person name="Cristina S.-P."/>
            <person name="Antonio V."/>
        </authorList>
    </citation>
    <scope>NUCLEOTIDE SEQUENCE [LARGE SCALE GENOMIC DNA]</scope>
    <source>
        <strain evidence="3 4">F13-25</strain>
    </source>
</reference>
<dbReference type="Pfam" id="PF10006">
    <property type="entry name" value="DUF2249"/>
    <property type="match status" value="1"/>
</dbReference>
<dbReference type="Proteomes" id="UP000289691">
    <property type="component" value="Unassembled WGS sequence"/>
</dbReference>
<evidence type="ECO:0000313" key="4">
    <source>
        <dbReference type="Proteomes" id="UP000289691"/>
    </source>
</evidence>
<gene>
    <name evidence="3" type="ORF">EAF64_01760</name>
</gene>